<dbReference type="AlphaFoldDB" id="A0A6C0HXJ3"/>
<dbReference type="PROSITE" id="PS50157">
    <property type="entry name" value="ZINC_FINGER_C2H2_2"/>
    <property type="match status" value="1"/>
</dbReference>
<dbReference type="SUPFAM" id="SSF57667">
    <property type="entry name" value="beta-beta-alpha zinc fingers"/>
    <property type="match status" value="1"/>
</dbReference>
<organism evidence="2">
    <name type="scientific">viral metagenome</name>
    <dbReference type="NCBI Taxonomy" id="1070528"/>
    <lineage>
        <taxon>unclassified sequences</taxon>
        <taxon>metagenomes</taxon>
        <taxon>organismal metagenomes</taxon>
    </lineage>
</organism>
<dbReference type="SMART" id="SM00355">
    <property type="entry name" value="ZnF_C2H2"/>
    <property type="match status" value="2"/>
</dbReference>
<sequence>MEVFECTGCNYGSNVKCNFDKHLTTEKHKRNIRNLPVIPDPIETTVFNCKHCDKIFSHKPSLQRHENHRCKGIKKLTKLEINLQTEVTDLQKLVQLLQLQLSQKDVLLEIKNDLIEKLQTI</sequence>
<dbReference type="InterPro" id="IPR013087">
    <property type="entry name" value="Znf_C2H2_type"/>
</dbReference>
<reference evidence="2" key="1">
    <citation type="journal article" date="2020" name="Nature">
        <title>Giant virus diversity and host interactions through global metagenomics.</title>
        <authorList>
            <person name="Schulz F."/>
            <person name="Roux S."/>
            <person name="Paez-Espino D."/>
            <person name="Jungbluth S."/>
            <person name="Walsh D.A."/>
            <person name="Denef V.J."/>
            <person name="McMahon K.D."/>
            <person name="Konstantinidis K.T."/>
            <person name="Eloe-Fadrosh E.A."/>
            <person name="Kyrpides N.C."/>
            <person name="Woyke T."/>
        </authorList>
    </citation>
    <scope>NUCLEOTIDE SEQUENCE</scope>
    <source>
        <strain evidence="2">GVMAG-M-3300023184-17</strain>
    </source>
</reference>
<protein>
    <recommendedName>
        <fullName evidence="1">C2H2-type domain-containing protein</fullName>
    </recommendedName>
</protein>
<dbReference type="EMBL" id="MN740041">
    <property type="protein sequence ID" value="QHT85229.1"/>
    <property type="molecule type" value="Genomic_DNA"/>
</dbReference>
<name>A0A6C0HXJ3_9ZZZZ</name>
<accession>A0A6C0HXJ3</accession>
<dbReference type="Gene3D" id="3.30.160.60">
    <property type="entry name" value="Classic Zinc Finger"/>
    <property type="match status" value="1"/>
</dbReference>
<evidence type="ECO:0000313" key="2">
    <source>
        <dbReference type="EMBL" id="QHT85229.1"/>
    </source>
</evidence>
<feature type="domain" description="C2H2-type" evidence="1">
    <location>
        <begin position="47"/>
        <end position="75"/>
    </location>
</feature>
<evidence type="ECO:0000259" key="1">
    <source>
        <dbReference type="PROSITE" id="PS50157"/>
    </source>
</evidence>
<proteinExistence type="predicted"/>
<dbReference type="InterPro" id="IPR036236">
    <property type="entry name" value="Znf_C2H2_sf"/>
</dbReference>